<dbReference type="AlphaFoldDB" id="A0A381VQT7"/>
<evidence type="ECO:0000256" key="3">
    <source>
        <dbReference type="ARBA" id="ARBA00012693"/>
    </source>
</evidence>
<proteinExistence type="inferred from homology"/>
<evidence type="ECO:0000313" key="8">
    <source>
        <dbReference type="EMBL" id="SVA42680.1"/>
    </source>
</evidence>
<dbReference type="InterPro" id="IPR006269">
    <property type="entry name" value="KDO8P_synthase"/>
</dbReference>
<dbReference type="PANTHER" id="PTHR21057">
    <property type="entry name" value="PHOSPHO-2-DEHYDRO-3-DEOXYHEPTONATE ALDOLASE"/>
    <property type="match status" value="1"/>
</dbReference>
<dbReference type="Gene3D" id="3.20.20.70">
    <property type="entry name" value="Aldolase class I"/>
    <property type="match status" value="1"/>
</dbReference>
<dbReference type="EC" id="2.5.1.55" evidence="3"/>
<gene>
    <name evidence="8" type="ORF">METZ01_LOCUS95534</name>
</gene>
<evidence type="ECO:0000256" key="6">
    <source>
        <dbReference type="ARBA" id="ARBA00049112"/>
    </source>
</evidence>
<keyword evidence="5" id="KW-0808">Transferase</keyword>
<protein>
    <recommendedName>
        <fullName evidence="3">3-deoxy-8-phosphooctulonate synthase</fullName>
        <ecNumber evidence="3">2.5.1.55</ecNumber>
    </recommendedName>
</protein>
<evidence type="ECO:0000256" key="4">
    <source>
        <dbReference type="ARBA" id="ARBA00022490"/>
    </source>
</evidence>
<keyword evidence="4" id="KW-0963">Cytoplasm</keyword>
<sequence length="293" mass="32470">MKSKIINVGGGDVAEIKIGGCEPLVFLGGPCAIESRAHALEMCQRIGEICDRLNIPWVYKSCYDKDSRSAVTSFHGVGIEEGLDILAEIRQSQKVPVVCDFSDANLANQTAQVVDFLQIPAYLCRQTHILTAAGKTGQPIHLKKGQFMSPWNMKNSVRKIESTGNEQILLTDRGTFFGYNMLINDYRNFPIMMETGYPVCFDATHSVQLPTSMGNVSGGQREFIPYLVRAAVGCGINALFMEVHDNPDEALSDANTQLNIRYLENILSQAKATHETRLELAERWGDDIVHVND</sequence>
<dbReference type="GO" id="GO:0008676">
    <property type="term" value="F:3-deoxy-8-phosphooctulonate synthase activity"/>
    <property type="evidence" value="ECO:0007669"/>
    <property type="project" value="UniProtKB-EC"/>
</dbReference>
<dbReference type="NCBIfam" id="TIGR01362">
    <property type="entry name" value="KDO8P_synth"/>
    <property type="match status" value="1"/>
</dbReference>
<dbReference type="EMBL" id="UINC01009519">
    <property type="protein sequence ID" value="SVA42680.1"/>
    <property type="molecule type" value="Genomic_DNA"/>
</dbReference>
<dbReference type="NCBIfam" id="NF003543">
    <property type="entry name" value="PRK05198.1"/>
    <property type="match status" value="1"/>
</dbReference>
<evidence type="ECO:0000256" key="2">
    <source>
        <dbReference type="ARBA" id="ARBA00010499"/>
    </source>
</evidence>
<evidence type="ECO:0000256" key="1">
    <source>
        <dbReference type="ARBA" id="ARBA00004496"/>
    </source>
</evidence>
<dbReference type="SUPFAM" id="SSF51569">
    <property type="entry name" value="Aldolase"/>
    <property type="match status" value="1"/>
</dbReference>
<accession>A0A381VQT7</accession>
<evidence type="ECO:0000256" key="5">
    <source>
        <dbReference type="ARBA" id="ARBA00022679"/>
    </source>
</evidence>
<dbReference type="InterPro" id="IPR013785">
    <property type="entry name" value="Aldolase_TIM"/>
</dbReference>
<dbReference type="Pfam" id="PF00793">
    <property type="entry name" value="DAHP_synth_1"/>
    <property type="match status" value="1"/>
</dbReference>
<feature type="domain" description="DAHP synthetase I/KDSA" evidence="7">
    <location>
        <begin position="15"/>
        <end position="275"/>
    </location>
</feature>
<comment type="catalytic activity">
    <reaction evidence="6">
        <text>D-arabinose 5-phosphate + phosphoenolpyruvate + H2O = 3-deoxy-alpha-D-manno-2-octulosonate-8-phosphate + phosphate</text>
        <dbReference type="Rhea" id="RHEA:14053"/>
        <dbReference type="ChEBI" id="CHEBI:15377"/>
        <dbReference type="ChEBI" id="CHEBI:43474"/>
        <dbReference type="ChEBI" id="CHEBI:57693"/>
        <dbReference type="ChEBI" id="CHEBI:58702"/>
        <dbReference type="ChEBI" id="CHEBI:85985"/>
        <dbReference type="EC" id="2.5.1.55"/>
    </reaction>
</comment>
<name>A0A381VQT7_9ZZZZ</name>
<comment type="similarity">
    <text evidence="2">Belongs to the KdsA family.</text>
</comment>
<dbReference type="GO" id="GO:0005737">
    <property type="term" value="C:cytoplasm"/>
    <property type="evidence" value="ECO:0007669"/>
    <property type="project" value="UniProtKB-SubCell"/>
</dbReference>
<comment type="subcellular location">
    <subcellularLocation>
        <location evidence="1">Cytoplasm</location>
    </subcellularLocation>
</comment>
<evidence type="ECO:0000259" key="7">
    <source>
        <dbReference type="Pfam" id="PF00793"/>
    </source>
</evidence>
<organism evidence="8">
    <name type="scientific">marine metagenome</name>
    <dbReference type="NCBI Taxonomy" id="408172"/>
    <lineage>
        <taxon>unclassified sequences</taxon>
        <taxon>metagenomes</taxon>
        <taxon>ecological metagenomes</taxon>
    </lineage>
</organism>
<dbReference type="InterPro" id="IPR006218">
    <property type="entry name" value="DAHP1/KDSA"/>
</dbReference>
<reference evidence="8" key="1">
    <citation type="submission" date="2018-05" db="EMBL/GenBank/DDBJ databases">
        <authorList>
            <person name="Lanie J.A."/>
            <person name="Ng W.-L."/>
            <person name="Kazmierczak K.M."/>
            <person name="Andrzejewski T.M."/>
            <person name="Davidsen T.M."/>
            <person name="Wayne K.J."/>
            <person name="Tettelin H."/>
            <person name="Glass J.I."/>
            <person name="Rusch D."/>
            <person name="Podicherti R."/>
            <person name="Tsui H.-C.T."/>
            <person name="Winkler M.E."/>
        </authorList>
    </citation>
    <scope>NUCLEOTIDE SEQUENCE</scope>
</reference>